<gene>
    <name evidence="5" type="ORF">SAMN02745116_00827</name>
</gene>
<evidence type="ECO:0000256" key="1">
    <source>
        <dbReference type="SAM" id="MobiDB-lite"/>
    </source>
</evidence>
<feature type="transmembrane region" description="Helical" evidence="2">
    <location>
        <begin position="176"/>
        <end position="196"/>
    </location>
</feature>
<evidence type="ECO:0000313" key="5">
    <source>
        <dbReference type="EMBL" id="SJZ58841.1"/>
    </source>
</evidence>
<dbReference type="OrthoDB" id="9806054at2"/>
<dbReference type="RefSeq" id="WP_078806758.1">
    <property type="nucleotide sequence ID" value="NZ_FUXI01000007.1"/>
</dbReference>
<dbReference type="Pfam" id="PF04536">
    <property type="entry name" value="TPM_phosphatase"/>
    <property type="match status" value="1"/>
</dbReference>
<evidence type="ECO:0000259" key="4">
    <source>
        <dbReference type="Pfam" id="PF04536"/>
    </source>
</evidence>
<proteinExistence type="predicted"/>
<keyword evidence="2" id="KW-0472">Membrane</keyword>
<dbReference type="EMBL" id="FUXI01000007">
    <property type="protein sequence ID" value="SJZ58841.1"/>
    <property type="molecule type" value="Genomic_DNA"/>
</dbReference>
<evidence type="ECO:0000313" key="6">
    <source>
        <dbReference type="Proteomes" id="UP000190328"/>
    </source>
</evidence>
<keyword evidence="6" id="KW-1185">Reference proteome</keyword>
<sequence length="257" mass="28585">MRKFLLTCFLLLSCLLPHHAFADVLSSIEDGAKIFGNTTQLSSKAQTLSEKTKAGVFVVTTKENNDEPEDFARNYLAERVGEGKNGIVLLIDMGQRKNYIWATGNMEYYITNARIESILDDITPEMRNGNYAQSAEYFLADVEKYFDKGLPNNQNYTVDEATGDITVQKSLDQTEILIALAIAAIATGVFISTTVGRYQLKFGTWKYPFRENSTRNIHIREDILTNTYVTTRRIPKHTDNSSFGGGSSGGSGGGRSF</sequence>
<dbReference type="InterPro" id="IPR007621">
    <property type="entry name" value="TPM_dom"/>
</dbReference>
<feature type="domain" description="TPM" evidence="4">
    <location>
        <begin position="30"/>
        <end position="143"/>
    </location>
</feature>
<keyword evidence="2" id="KW-1133">Transmembrane helix</keyword>
<feature type="chain" id="PRO_5012910810" description="TPM domain-containing protein" evidence="3">
    <location>
        <begin position="23"/>
        <end position="257"/>
    </location>
</feature>
<name>A0A1T4LW31_9ENTE</name>
<evidence type="ECO:0000256" key="3">
    <source>
        <dbReference type="SAM" id="SignalP"/>
    </source>
</evidence>
<keyword evidence="3" id="KW-0732">Signal</keyword>
<organism evidence="5 6">
    <name type="scientific">Pilibacter termitis</name>
    <dbReference type="NCBI Taxonomy" id="263852"/>
    <lineage>
        <taxon>Bacteria</taxon>
        <taxon>Bacillati</taxon>
        <taxon>Bacillota</taxon>
        <taxon>Bacilli</taxon>
        <taxon>Lactobacillales</taxon>
        <taxon>Enterococcaceae</taxon>
        <taxon>Pilibacter</taxon>
    </lineage>
</organism>
<protein>
    <recommendedName>
        <fullName evidence="4">TPM domain-containing protein</fullName>
    </recommendedName>
</protein>
<keyword evidence="2" id="KW-0812">Transmembrane</keyword>
<dbReference type="STRING" id="263852.SAMN02745116_00827"/>
<dbReference type="AlphaFoldDB" id="A0A1T4LW31"/>
<dbReference type="Proteomes" id="UP000190328">
    <property type="component" value="Unassembled WGS sequence"/>
</dbReference>
<feature type="signal peptide" evidence="3">
    <location>
        <begin position="1"/>
        <end position="22"/>
    </location>
</feature>
<evidence type="ECO:0000256" key="2">
    <source>
        <dbReference type="SAM" id="Phobius"/>
    </source>
</evidence>
<feature type="compositionally biased region" description="Gly residues" evidence="1">
    <location>
        <begin position="243"/>
        <end position="257"/>
    </location>
</feature>
<feature type="region of interest" description="Disordered" evidence="1">
    <location>
        <begin position="235"/>
        <end position="257"/>
    </location>
</feature>
<reference evidence="5 6" key="1">
    <citation type="submission" date="2017-02" db="EMBL/GenBank/DDBJ databases">
        <authorList>
            <person name="Peterson S.W."/>
        </authorList>
    </citation>
    <scope>NUCLEOTIDE SEQUENCE [LARGE SCALE GENOMIC DNA]</scope>
    <source>
        <strain evidence="5 6">ATCC BAA-1030</strain>
    </source>
</reference>
<dbReference type="Gene3D" id="3.10.310.50">
    <property type="match status" value="1"/>
</dbReference>
<accession>A0A1T4LW31</accession>